<comment type="caution">
    <text evidence="1">The sequence shown here is derived from an EMBL/GenBank/DDBJ whole genome shotgun (WGS) entry which is preliminary data.</text>
</comment>
<organism evidence="1 2">
    <name type="scientific">Nannocystis pusilla</name>
    <dbReference type="NCBI Taxonomy" id="889268"/>
    <lineage>
        <taxon>Bacteria</taxon>
        <taxon>Pseudomonadati</taxon>
        <taxon>Myxococcota</taxon>
        <taxon>Polyangia</taxon>
        <taxon>Nannocystales</taxon>
        <taxon>Nannocystaceae</taxon>
        <taxon>Nannocystis</taxon>
    </lineage>
</organism>
<dbReference type="RefSeq" id="WP_267766020.1">
    <property type="nucleotide sequence ID" value="NZ_JAPNKE010000002.1"/>
</dbReference>
<gene>
    <name evidence="1" type="ORF">OV079_02570</name>
</gene>
<evidence type="ECO:0000313" key="2">
    <source>
        <dbReference type="Proteomes" id="UP001150924"/>
    </source>
</evidence>
<protein>
    <submittedName>
        <fullName evidence="1">Uncharacterized protein</fullName>
    </submittedName>
</protein>
<proteinExistence type="predicted"/>
<accession>A0A9X3EJS1</accession>
<dbReference type="AlphaFoldDB" id="A0A9X3EJS1"/>
<dbReference type="EMBL" id="JAPNKE010000002">
    <property type="protein sequence ID" value="MCY1004470.1"/>
    <property type="molecule type" value="Genomic_DNA"/>
</dbReference>
<name>A0A9X3EJS1_9BACT</name>
<reference evidence="1" key="1">
    <citation type="submission" date="2022-11" db="EMBL/GenBank/DDBJ databases">
        <title>Minimal conservation of predation-associated metabolite biosynthetic gene clusters underscores biosynthetic potential of Myxococcota including descriptions for ten novel species: Archangium lansinium sp. nov., Myxococcus landrumus sp. nov., Nannocystis bai.</title>
        <authorList>
            <person name="Ahearne A."/>
            <person name="Stevens C."/>
            <person name="Phillips K."/>
        </authorList>
    </citation>
    <scope>NUCLEOTIDE SEQUENCE</scope>
    <source>
        <strain evidence="1">Na p29</strain>
    </source>
</reference>
<keyword evidence="2" id="KW-1185">Reference proteome</keyword>
<dbReference type="InterPro" id="IPR011043">
    <property type="entry name" value="Gal_Oxase/kelch_b-propeller"/>
</dbReference>
<dbReference type="SUPFAM" id="SSF50965">
    <property type="entry name" value="Galactose oxidase, central domain"/>
    <property type="match status" value="1"/>
</dbReference>
<dbReference type="Proteomes" id="UP001150924">
    <property type="component" value="Unassembled WGS sequence"/>
</dbReference>
<sequence>MLEVTSDDVPGDGLHTIRAVAHAADGVSGQDEKDLSIDVAPGGTDVWPPHVTPPGPFSGYTGVALLDNNSIAASGFLETQQGLMAVVVQLDGATGKVEAGPVSLGKVAIADAGSGPAIAAGDDGSVYVASTRSGPTWAVSKVRPTDALPLVWTAGDEVKSTKAFGVALAGDRVVVVGACEVAPGTHDLKVWWVSAEDGEVLLERTFAAPQKDDENNALDELGRGVAVVGDQIVVVGERTIKGKFDKLYRRAVVVRYSLDGELLGEWTSGGGQLEEDGAMGVAALRDGGFVIVGWGRDLFTIRQVMTRWFSATNEPGPVRIESTPGSDAIAYAIDEDREGKLVIAGSRKAPATDADAWIFAIPGPLGDYAWEVIRSGPGKGPDTAAALKVGPWGHVSVVGSEFAELQPRAFALQLYP</sequence>
<evidence type="ECO:0000313" key="1">
    <source>
        <dbReference type="EMBL" id="MCY1004470.1"/>
    </source>
</evidence>